<dbReference type="HAMAP" id="MF_00063">
    <property type="entry name" value="CysH"/>
    <property type="match status" value="1"/>
</dbReference>
<dbReference type="EC" id="1.8.4.10" evidence="9"/>
<evidence type="ECO:0000256" key="3">
    <source>
        <dbReference type="ARBA" id="ARBA00022723"/>
    </source>
</evidence>
<accession>A0A0F9HMT1</accession>
<evidence type="ECO:0000256" key="13">
    <source>
        <dbReference type="ARBA" id="ARBA00048441"/>
    </source>
</evidence>
<dbReference type="GO" id="GO:0051536">
    <property type="term" value="F:iron-sulfur cluster binding"/>
    <property type="evidence" value="ECO:0007669"/>
    <property type="project" value="UniProtKB-KW"/>
</dbReference>
<dbReference type="InterPro" id="IPR002500">
    <property type="entry name" value="PAPS_reduct_dom"/>
</dbReference>
<dbReference type="CDD" id="cd23945">
    <property type="entry name" value="PAPS_reductase"/>
    <property type="match status" value="1"/>
</dbReference>
<keyword evidence="3" id="KW-0479">Metal-binding</keyword>
<evidence type="ECO:0000256" key="12">
    <source>
        <dbReference type="ARBA" id="ARBA00032041"/>
    </source>
</evidence>
<protein>
    <recommendedName>
        <fullName evidence="10">Adenosine 5'-phosphosulfate reductase</fullName>
        <ecNumber evidence="9">1.8.4.10</ecNumber>
    </recommendedName>
    <alternativeName>
        <fullName evidence="12">5'-adenylylsulfate reductase</fullName>
    </alternativeName>
    <alternativeName>
        <fullName evidence="11">Thioredoxin-dependent 5'-adenylylsulfate reductase</fullName>
    </alternativeName>
</protein>
<evidence type="ECO:0000256" key="9">
    <source>
        <dbReference type="ARBA" id="ARBA00024386"/>
    </source>
</evidence>
<dbReference type="GO" id="GO:0046872">
    <property type="term" value="F:metal ion binding"/>
    <property type="evidence" value="ECO:0007669"/>
    <property type="project" value="UniProtKB-KW"/>
</dbReference>
<feature type="non-terminal residue" evidence="15">
    <location>
        <position position="1"/>
    </location>
</feature>
<gene>
    <name evidence="15" type="ORF">LCGC14_1763610</name>
</gene>
<evidence type="ECO:0000256" key="7">
    <source>
        <dbReference type="ARBA" id="ARBA00024298"/>
    </source>
</evidence>
<dbReference type="GO" id="GO:0043866">
    <property type="term" value="F:adenylyl-sulfate reductase (thioredoxin) activity"/>
    <property type="evidence" value="ECO:0007669"/>
    <property type="project" value="UniProtKB-EC"/>
</dbReference>
<evidence type="ECO:0000256" key="5">
    <source>
        <dbReference type="ARBA" id="ARBA00023004"/>
    </source>
</evidence>
<dbReference type="PANTHER" id="PTHR46482:SF9">
    <property type="entry name" value="5'-ADENYLYLSULFATE REDUCTASE 1, CHLOROPLASTIC"/>
    <property type="match status" value="1"/>
</dbReference>
<comment type="pathway">
    <text evidence="8">Sulfur metabolism; hydrogen sulfide biosynthesis; sulfite from sulfate.</text>
</comment>
<evidence type="ECO:0000256" key="6">
    <source>
        <dbReference type="ARBA" id="ARBA00023014"/>
    </source>
</evidence>
<organism evidence="15">
    <name type="scientific">marine sediment metagenome</name>
    <dbReference type="NCBI Taxonomy" id="412755"/>
    <lineage>
        <taxon>unclassified sequences</taxon>
        <taxon>metagenomes</taxon>
        <taxon>ecological metagenomes</taxon>
    </lineage>
</organism>
<comment type="catalytic activity">
    <reaction evidence="13">
        <text>[thioredoxin]-disulfide + sulfite + AMP + 2 H(+) = adenosine 5'-phosphosulfate + [thioredoxin]-dithiol</text>
        <dbReference type="Rhea" id="RHEA:21976"/>
        <dbReference type="Rhea" id="RHEA-COMP:10698"/>
        <dbReference type="Rhea" id="RHEA-COMP:10700"/>
        <dbReference type="ChEBI" id="CHEBI:15378"/>
        <dbReference type="ChEBI" id="CHEBI:17359"/>
        <dbReference type="ChEBI" id="CHEBI:29950"/>
        <dbReference type="ChEBI" id="CHEBI:50058"/>
        <dbReference type="ChEBI" id="CHEBI:58243"/>
        <dbReference type="ChEBI" id="CHEBI:456215"/>
        <dbReference type="EC" id="1.8.4.10"/>
    </reaction>
</comment>
<evidence type="ECO:0000256" key="8">
    <source>
        <dbReference type="ARBA" id="ARBA00024327"/>
    </source>
</evidence>
<evidence type="ECO:0000259" key="14">
    <source>
        <dbReference type="Pfam" id="PF01507"/>
    </source>
</evidence>
<evidence type="ECO:0000256" key="4">
    <source>
        <dbReference type="ARBA" id="ARBA00023002"/>
    </source>
</evidence>
<keyword evidence="2" id="KW-0963">Cytoplasm</keyword>
<dbReference type="GO" id="GO:0004604">
    <property type="term" value="F:phosphoadenylyl-sulfate reductase (thioredoxin) activity"/>
    <property type="evidence" value="ECO:0007669"/>
    <property type="project" value="InterPro"/>
</dbReference>
<comment type="cofactor">
    <cofactor evidence="1">
        <name>[4Fe-4S] cluster</name>
        <dbReference type="ChEBI" id="CHEBI:49883"/>
    </cofactor>
</comment>
<dbReference type="GO" id="GO:0019344">
    <property type="term" value="P:cysteine biosynthetic process"/>
    <property type="evidence" value="ECO:0007669"/>
    <property type="project" value="InterPro"/>
</dbReference>
<feature type="domain" description="Phosphoadenosine phosphosulphate reductase" evidence="14">
    <location>
        <begin position="24"/>
        <end position="198"/>
    </location>
</feature>
<keyword evidence="4" id="KW-0560">Oxidoreductase</keyword>
<keyword evidence="6" id="KW-0411">Iron-sulfur</keyword>
<dbReference type="Gene3D" id="3.40.50.620">
    <property type="entry name" value="HUPs"/>
    <property type="match status" value="1"/>
</dbReference>
<dbReference type="InterPro" id="IPR014729">
    <property type="entry name" value="Rossmann-like_a/b/a_fold"/>
</dbReference>
<dbReference type="GO" id="GO:0019379">
    <property type="term" value="P:sulfate assimilation, phosphoadenylyl sulfate reduction by phosphoadenylyl-sulfate reductase (thioredoxin)"/>
    <property type="evidence" value="ECO:0007669"/>
    <property type="project" value="InterPro"/>
</dbReference>
<dbReference type="Pfam" id="PF01507">
    <property type="entry name" value="PAPS_reduct"/>
    <property type="match status" value="1"/>
</dbReference>
<evidence type="ECO:0000256" key="1">
    <source>
        <dbReference type="ARBA" id="ARBA00001966"/>
    </source>
</evidence>
<name>A0A0F9HMT1_9ZZZZ</name>
<evidence type="ECO:0000256" key="10">
    <source>
        <dbReference type="ARBA" id="ARBA00029514"/>
    </source>
</evidence>
<sequence>NQTVAKLPAEEILAWGLEAFGSRVAIATSFGAEDVVLMDMASKAAPGIRVFTLDTGRLHQETYEVMDEIKDRYALSIEVCFPEMESLASMISEHGHNLFYKDSSLRQLCCKVRKVEPLRAKLSELDAWICGLRQEQSMTRNNICRIEGDHANGLFKINPLMDWSHQDVWDYIKKHKVPYNRLHDKGFPSIGCAPCTRPVRMCEEVRAGRWWWEDPEKKECGLHTNAISK</sequence>
<evidence type="ECO:0000313" key="15">
    <source>
        <dbReference type="EMBL" id="KKM04502.1"/>
    </source>
</evidence>
<dbReference type="SUPFAM" id="SSF52402">
    <property type="entry name" value="Adenine nucleotide alpha hydrolases-like"/>
    <property type="match status" value="1"/>
</dbReference>
<evidence type="ECO:0000256" key="2">
    <source>
        <dbReference type="ARBA" id="ARBA00022490"/>
    </source>
</evidence>
<dbReference type="PANTHER" id="PTHR46482">
    <property type="entry name" value="5'-ADENYLYLSULFATE REDUCTASE 3, CHLOROPLASTIC"/>
    <property type="match status" value="1"/>
</dbReference>
<dbReference type="NCBIfam" id="TIGR02055">
    <property type="entry name" value="APS_reductase"/>
    <property type="match status" value="1"/>
</dbReference>
<dbReference type="InterPro" id="IPR011798">
    <property type="entry name" value="APS_reductase"/>
</dbReference>
<evidence type="ECO:0000256" key="11">
    <source>
        <dbReference type="ARBA" id="ARBA00030894"/>
    </source>
</evidence>
<comment type="function">
    <text evidence="7">Catalyzes the formation of sulfite from adenosine 5'-phosphosulfate (APS) using thioredoxin as an electron donor.</text>
</comment>
<dbReference type="PIRSF" id="PIRSF000857">
    <property type="entry name" value="PAPS_reductase"/>
    <property type="match status" value="1"/>
</dbReference>
<keyword evidence="5" id="KW-0408">Iron</keyword>
<comment type="caution">
    <text evidence="15">The sequence shown here is derived from an EMBL/GenBank/DDBJ whole genome shotgun (WGS) entry which is preliminary data.</text>
</comment>
<dbReference type="EMBL" id="LAZR01016439">
    <property type="protein sequence ID" value="KKM04502.1"/>
    <property type="molecule type" value="Genomic_DNA"/>
</dbReference>
<proteinExistence type="inferred from homology"/>
<dbReference type="AlphaFoldDB" id="A0A0F9HMT1"/>
<dbReference type="NCBIfam" id="NF002537">
    <property type="entry name" value="PRK02090.1"/>
    <property type="match status" value="1"/>
</dbReference>
<dbReference type="NCBIfam" id="TIGR00434">
    <property type="entry name" value="cysH"/>
    <property type="match status" value="1"/>
</dbReference>
<dbReference type="InterPro" id="IPR004511">
    <property type="entry name" value="PAPS/APS_Rdtase"/>
</dbReference>
<reference evidence="15" key="1">
    <citation type="journal article" date="2015" name="Nature">
        <title>Complex archaea that bridge the gap between prokaryotes and eukaryotes.</title>
        <authorList>
            <person name="Spang A."/>
            <person name="Saw J.H."/>
            <person name="Jorgensen S.L."/>
            <person name="Zaremba-Niedzwiedzka K."/>
            <person name="Martijn J."/>
            <person name="Lind A.E."/>
            <person name="van Eijk R."/>
            <person name="Schleper C."/>
            <person name="Guy L."/>
            <person name="Ettema T.J."/>
        </authorList>
    </citation>
    <scope>NUCLEOTIDE SEQUENCE</scope>
</reference>